<dbReference type="OrthoDB" id="9801938at2"/>
<feature type="binding site" evidence="4">
    <location>
        <begin position="132"/>
        <end position="140"/>
    </location>
    <ligand>
        <name>ATP</name>
        <dbReference type="ChEBI" id="CHEBI:30616"/>
    </ligand>
</feature>
<evidence type="ECO:0000256" key="2">
    <source>
        <dbReference type="ARBA" id="ARBA00022741"/>
    </source>
</evidence>
<organism evidence="6 7">
    <name type="scientific">Candidatus Rickettsiella isopodorum</name>
    <dbReference type="NCBI Taxonomy" id="1225476"/>
    <lineage>
        <taxon>Bacteria</taxon>
        <taxon>Pseudomonadati</taxon>
        <taxon>Pseudomonadota</taxon>
        <taxon>Gammaproteobacteria</taxon>
        <taxon>Legionellales</taxon>
        <taxon>Coxiellaceae</taxon>
        <taxon>Rickettsiella</taxon>
    </lineage>
</organism>
<proteinExistence type="inferred from homology"/>
<dbReference type="EC" id="6.3.3.2" evidence="5"/>
<gene>
    <name evidence="6" type="ORF">A1D18_03875</name>
</gene>
<keyword evidence="3 4" id="KW-0067">ATP-binding</keyword>
<dbReference type="STRING" id="1225476.A1D18_03875"/>
<dbReference type="EMBL" id="LUKY01000032">
    <property type="protein sequence ID" value="OIZ95239.1"/>
    <property type="molecule type" value="Genomic_DNA"/>
</dbReference>
<protein>
    <recommendedName>
        <fullName evidence="5">5-formyltetrahydrofolate cyclo-ligase</fullName>
        <ecNumber evidence="5">6.3.3.2</ecNumber>
    </recommendedName>
</protein>
<dbReference type="Gene3D" id="3.40.50.10420">
    <property type="entry name" value="NagB/RpiA/CoA transferase-like"/>
    <property type="match status" value="1"/>
</dbReference>
<dbReference type="GO" id="GO:0009396">
    <property type="term" value="P:folic acid-containing compound biosynthetic process"/>
    <property type="evidence" value="ECO:0007669"/>
    <property type="project" value="TreeGrafter"/>
</dbReference>
<dbReference type="InterPro" id="IPR037171">
    <property type="entry name" value="NagB/RpiA_transferase-like"/>
</dbReference>
<dbReference type="SUPFAM" id="SSF100950">
    <property type="entry name" value="NagB/RpiA/CoA transferase-like"/>
    <property type="match status" value="1"/>
</dbReference>
<keyword evidence="7" id="KW-1185">Reference proteome</keyword>
<comment type="catalytic activity">
    <reaction evidence="5">
        <text>(6S)-5-formyl-5,6,7,8-tetrahydrofolate + ATP = (6R)-5,10-methenyltetrahydrofolate + ADP + phosphate</text>
        <dbReference type="Rhea" id="RHEA:10488"/>
        <dbReference type="ChEBI" id="CHEBI:30616"/>
        <dbReference type="ChEBI" id="CHEBI:43474"/>
        <dbReference type="ChEBI" id="CHEBI:57455"/>
        <dbReference type="ChEBI" id="CHEBI:57457"/>
        <dbReference type="ChEBI" id="CHEBI:456216"/>
        <dbReference type="EC" id="6.3.3.2"/>
    </reaction>
</comment>
<keyword evidence="2 4" id="KW-0547">Nucleotide-binding</keyword>
<dbReference type="InterPro" id="IPR024185">
    <property type="entry name" value="FTHF_cligase-like_sf"/>
</dbReference>
<dbReference type="Proteomes" id="UP000183924">
    <property type="component" value="Unassembled WGS sequence"/>
</dbReference>
<reference evidence="6 7" key="1">
    <citation type="submission" date="2016-03" db="EMBL/GenBank/DDBJ databases">
        <title>Comparative genomics of Rickettsiella.</title>
        <authorList>
            <person name="Chandler C."/>
            <person name="Wang Y."/>
        </authorList>
    </citation>
    <scope>NUCLEOTIDE SEQUENCE [LARGE SCALE GENOMIC DNA]</scope>
    <source>
        <strain evidence="6 7">RCFS May 2013</strain>
    </source>
</reference>
<dbReference type="NCBIfam" id="TIGR02727">
    <property type="entry name" value="MTHFS_bact"/>
    <property type="match status" value="1"/>
</dbReference>
<evidence type="ECO:0000256" key="3">
    <source>
        <dbReference type="ARBA" id="ARBA00022840"/>
    </source>
</evidence>
<dbReference type="GO" id="GO:0035999">
    <property type="term" value="P:tetrahydrofolate interconversion"/>
    <property type="evidence" value="ECO:0007669"/>
    <property type="project" value="TreeGrafter"/>
</dbReference>
<dbReference type="GO" id="GO:0005524">
    <property type="term" value="F:ATP binding"/>
    <property type="evidence" value="ECO:0007669"/>
    <property type="project" value="UniProtKB-KW"/>
</dbReference>
<evidence type="ECO:0000313" key="6">
    <source>
        <dbReference type="EMBL" id="OIZ95239.1"/>
    </source>
</evidence>
<dbReference type="GO" id="GO:0030272">
    <property type="term" value="F:5-formyltetrahydrofolate cyclo-ligase activity"/>
    <property type="evidence" value="ECO:0007669"/>
    <property type="project" value="UniProtKB-EC"/>
</dbReference>
<sequence length="195" mass="22303">MDTRQLSRKKLQQQRANLTLNEQKIASAIITERLSHHPLFLQSRTIASYIAIQQEIDPSALIQKAWHNKQTCYLPILQGQQLIFCAYQADTLLKKNRFNIPEPPLSLDACIAPDAIDLVLVPLVGFTEKGQRLGMGAGFYDRSFAFLLHSPQSIRPFLLGLAYEWQKLASFNERSWDVPLNAIMTEKQIYFSQVK</sequence>
<evidence type="ECO:0000256" key="1">
    <source>
        <dbReference type="ARBA" id="ARBA00010638"/>
    </source>
</evidence>
<dbReference type="Pfam" id="PF01812">
    <property type="entry name" value="5-FTHF_cyc-lig"/>
    <property type="match status" value="1"/>
</dbReference>
<name>A0A1J8PD18_9COXI</name>
<comment type="cofactor">
    <cofactor evidence="5">
        <name>Mg(2+)</name>
        <dbReference type="ChEBI" id="CHEBI:18420"/>
    </cofactor>
</comment>
<dbReference type="GO" id="GO:0046872">
    <property type="term" value="F:metal ion binding"/>
    <property type="evidence" value="ECO:0007669"/>
    <property type="project" value="UniProtKB-KW"/>
</dbReference>
<dbReference type="PANTHER" id="PTHR23407:SF1">
    <property type="entry name" value="5-FORMYLTETRAHYDROFOLATE CYCLO-LIGASE"/>
    <property type="match status" value="1"/>
</dbReference>
<dbReference type="AlphaFoldDB" id="A0A1J8PD18"/>
<dbReference type="RefSeq" id="WP_071662499.1">
    <property type="nucleotide sequence ID" value="NZ_LUKY01000032.1"/>
</dbReference>
<dbReference type="InterPro" id="IPR002698">
    <property type="entry name" value="FTHF_cligase"/>
</dbReference>
<feature type="binding site" evidence="4">
    <location>
        <position position="50"/>
    </location>
    <ligand>
        <name>substrate</name>
    </ligand>
</feature>
<dbReference type="PIRSF" id="PIRSF006806">
    <property type="entry name" value="FTHF_cligase"/>
    <property type="match status" value="1"/>
</dbReference>
<dbReference type="PANTHER" id="PTHR23407">
    <property type="entry name" value="ATPASE INHIBITOR/5-FORMYLTETRAHYDROFOLATE CYCLO-LIGASE"/>
    <property type="match status" value="1"/>
</dbReference>
<keyword evidence="5" id="KW-0460">Magnesium</keyword>
<feature type="binding site" evidence="4">
    <location>
        <position position="55"/>
    </location>
    <ligand>
        <name>substrate</name>
    </ligand>
</feature>
<comment type="similarity">
    <text evidence="1 5">Belongs to the 5-formyltetrahydrofolate cyclo-ligase family.</text>
</comment>
<evidence type="ECO:0000256" key="5">
    <source>
        <dbReference type="RuleBase" id="RU361279"/>
    </source>
</evidence>
<accession>A0A1J8PD18</accession>
<evidence type="ECO:0000256" key="4">
    <source>
        <dbReference type="PIRSR" id="PIRSR006806-1"/>
    </source>
</evidence>
<comment type="caution">
    <text evidence="6">The sequence shown here is derived from an EMBL/GenBank/DDBJ whole genome shotgun (WGS) entry which is preliminary data.</text>
</comment>
<evidence type="ECO:0000313" key="7">
    <source>
        <dbReference type="Proteomes" id="UP000183924"/>
    </source>
</evidence>
<keyword evidence="5" id="KW-0479">Metal-binding</keyword>